<comment type="caution">
    <text evidence="2">The sequence shown here is derived from an EMBL/GenBank/DDBJ whole genome shotgun (WGS) entry which is preliminary data.</text>
</comment>
<dbReference type="InterPro" id="IPR024983">
    <property type="entry name" value="CHAT_dom"/>
</dbReference>
<dbReference type="RefSeq" id="WP_376985498.1">
    <property type="nucleotide sequence ID" value="NZ_JBHRWW010000005.1"/>
</dbReference>
<protein>
    <submittedName>
        <fullName evidence="2">CHAT domain-containing protein</fullName>
    </submittedName>
</protein>
<keyword evidence="3" id="KW-1185">Reference proteome</keyword>
<sequence>MAETFLERAVAAAEVGDDQAARRWAARALDARPGPALRARILVHQAYHVAVTTSVEEGMALLDEVAADPAVDDALRGRVEINRGLLLQRSGDRAARRAFDRALELVPAEEEDTRCTVHLNRGVVAMEARDLVGARADFEAALALARRTGSDLATAMASANLAYCLMLAGDLPAALRGLEAVAPVLGALSPVLAAKCLANRAEVLLAAGLLVEAADDLEQAAATFGRHRNSYEQAEAEHQLARVRLALGEDAAARRLARRAARRFDSRGLLARGAGSRCLALQAQLAAGSRPAAVAREATGTAAWFDEQGLRHEARRARLLAAEAHLAARDPGGAASAAGDAAEPRPRDGVVERLRVRRVRAALADAAGRPGDADRELRTAVRDLQRQVGLLGSLELRSAIAVHAQEIAQVAVGRALAQGDPRRVLDWAETTRALSSRTAAVTPPRDPEESAWLQQLRQARAEERERAAGGTGAVAELERRLRHRAWQREGAGGARDAGVRPVPVARLADGLAGAGGAMLAVLAHRGTLLAVVLGDGRPRLATLGPVVRAVEDARAVRADLDLLAVRGTPAVIADVARRSLASGLARLSAQLLAPVMGLDPARPLLVAPTAVLSLVPWGMLKGLRGRTVTVSATGTSWLRGRPGEWFSRGAGVEAVLGPGLDHGDAELDAVSRAWGGATLTRRADAAAAREAAARADVLHVAAHGVHEPQSPLFSHLRMADGPLFGHELHDLPRLPSHVVLSACELGCAETRAGDERLGMTAALLQAGVGSVVAGVARVEDGVSAQVAAAHHRGLAAGLAPARALAEALAGLPDGSPPAPFVCFGSGW</sequence>
<organism evidence="2 3">
    <name type="scientific">Aquipuribacter hungaricus</name>
    <dbReference type="NCBI Taxonomy" id="545624"/>
    <lineage>
        <taxon>Bacteria</taxon>
        <taxon>Bacillati</taxon>
        <taxon>Actinomycetota</taxon>
        <taxon>Actinomycetes</taxon>
        <taxon>Micrococcales</taxon>
        <taxon>Intrasporangiaceae</taxon>
        <taxon>Aquipuribacter</taxon>
    </lineage>
</organism>
<evidence type="ECO:0000313" key="2">
    <source>
        <dbReference type="EMBL" id="MFC3688453.1"/>
    </source>
</evidence>
<dbReference type="EMBL" id="JBHRWW010000005">
    <property type="protein sequence ID" value="MFC3688453.1"/>
    <property type="molecule type" value="Genomic_DNA"/>
</dbReference>
<feature type="domain" description="CHAT" evidence="1">
    <location>
        <begin position="586"/>
        <end position="808"/>
    </location>
</feature>
<dbReference type="Proteomes" id="UP001595685">
    <property type="component" value="Unassembled WGS sequence"/>
</dbReference>
<dbReference type="SUPFAM" id="SSF48452">
    <property type="entry name" value="TPR-like"/>
    <property type="match status" value="1"/>
</dbReference>
<dbReference type="InterPro" id="IPR019734">
    <property type="entry name" value="TPR_rpt"/>
</dbReference>
<accession>A0ABV7WIT7</accession>
<evidence type="ECO:0000259" key="1">
    <source>
        <dbReference type="Pfam" id="PF12770"/>
    </source>
</evidence>
<dbReference type="Gene3D" id="1.25.40.10">
    <property type="entry name" value="Tetratricopeptide repeat domain"/>
    <property type="match status" value="1"/>
</dbReference>
<reference evidence="3" key="1">
    <citation type="journal article" date="2019" name="Int. J. Syst. Evol. Microbiol.">
        <title>The Global Catalogue of Microorganisms (GCM) 10K type strain sequencing project: providing services to taxonomists for standard genome sequencing and annotation.</title>
        <authorList>
            <consortium name="The Broad Institute Genomics Platform"/>
            <consortium name="The Broad Institute Genome Sequencing Center for Infectious Disease"/>
            <person name="Wu L."/>
            <person name="Ma J."/>
        </authorList>
    </citation>
    <scope>NUCLEOTIDE SEQUENCE [LARGE SCALE GENOMIC DNA]</scope>
    <source>
        <strain evidence="3">NCAIM B.02333</strain>
    </source>
</reference>
<dbReference type="SMART" id="SM00028">
    <property type="entry name" value="TPR"/>
    <property type="match status" value="4"/>
</dbReference>
<gene>
    <name evidence="2" type="ORF">ACFOLH_08865</name>
</gene>
<dbReference type="Pfam" id="PF12770">
    <property type="entry name" value="CHAT"/>
    <property type="match status" value="1"/>
</dbReference>
<dbReference type="InterPro" id="IPR011990">
    <property type="entry name" value="TPR-like_helical_dom_sf"/>
</dbReference>
<proteinExistence type="predicted"/>
<name>A0ABV7WIT7_9MICO</name>
<evidence type="ECO:0000313" key="3">
    <source>
        <dbReference type="Proteomes" id="UP001595685"/>
    </source>
</evidence>